<organism evidence="5">
    <name type="scientific">Ornithinibacillus sp. 4-3</name>
    <dbReference type="NCBI Taxonomy" id="3231488"/>
    <lineage>
        <taxon>Bacteria</taxon>
        <taxon>Bacillati</taxon>
        <taxon>Bacillota</taxon>
        <taxon>Bacilli</taxon>
        <taxon>Bacillales</taxon>
        <taxon>Bacillaceae</taxon>
        <taxon>Ornithinibacillus</taxon>
    </lineage>
</organism>
<evidence type="ECO:0000313" key="5">
    <source>
        <dbReference type="EMBL" id="XDK34301.1"/>
    </source>
</evidence>
<dbReference type="PROSITE" id="PS51257">
    <property type="entry name" value="PROKAR_LIPOPROTEIN"/>
    <property type="match status" value="1"/>
</dbReference>
<dbReference type="InterPro" id="IPR039424">
    <property type="entry name" value="SBP_5"/>
</dbReference>
<dbReference type="Pfam" id="PF00496">
    <property type="entry name" value="SBP_bac_5"/>
    <property type="match status" value="1"/>
</dbReference>
<protein>
    <submittedName>
        <fullName evidence="5">ABC transporter substrate-binding protein</fullName>
    </submittedName>
</protein>
<evidence type="ECO:0000256" key="3">
    <source>
        <dbReference type="SAM" id="SignalP"/>
    </source>
</evidence>
<dbReference type="InterPro" id="IPR000914">
    <property type="entry name" value="SBP_5_dom"/>
</dbReference>
<keyword evidence="1 3" id="KW-0732">Signal</keyword>
<name>A0AB39HVS7_9BACI</name>
<dbReference type="InterPro" id="IPR030678">
    <property type="entry name" value="Peptide/Ni-bd"/>
</dbReference>
<dbReference type="GO" id="GO:0015833">
    <property type="term" value="P:peptide transport"/>
    <property type="evidence" value="ECO:0007669"/>
    <property type="project" value="TreeGrafter"/>
</dbReference>
<sequence>MRNLRNSMLMLVFVLTILITGCSTDSSNSNDDTGDNESSGQEAGGTLNIGLDAQPPTLDLPTSGTIATRDVARVMFETLLTTDANNQAVPMLAESVDTTDNQTYTFKLRQGVKFHNDKEMIAEDVIASMERWAGRSSNAGSIFEGATWEAEDDYTVVLTLAQASALALDSMAATKMGAAIMPKEVIDAIPEDGVDEIEEYVGTGPYKFVEWKQDQYIKFERYDDYQAVEAEPDGLSGKKEALFDEIYFHMASDSSTRLTGLQSGDYDFIFGVPYDSYDQLESDPNLKTYLAVNGVEVLKFNSVEGLGTNAELRQVINTGLDINAAMMAAFPSEDLYWLHSGYMDEDLVNWASDAGSEYHNINDQEKAKQMLADMDYDGEPFRILTTRDYAHLYNVAVVVHEQLRGLGINAELEIYDWPTLVDIANNQPDRWEAHMISYSVTSTPPQFLGLDQISGGGVHDERVIDLMSQIETAPTLEEAKEIWDELQLYSWEELLPIIQFGSFHSLYGSSDRIEGITTYSGPVFWNAGFVE</sequence>
<dbReference type="Gene3D" id="3.40.190.10">
    <property type="entry name" value="Periplasmic binding protein-like II"/>
    <property type="match status" value="1"/>
</dbReference>
<dbReference type="AlphaFoldDB" id="A0AB39HVS7"/>
<feature type="signal peptide" evidence="3">
    <location>
        <begin position="1"/>
        <end position="24"/>
    </location>
</feature>
<dbReference type="SUPFAM" id="SSF53850">
    <property type="entry name" value="Periplasmic binding protein-like II"/>
    <property type="match status" value="1"/>
</dbReference>
<proteinExistence type="predicted"/>
<gene>
    <name evidence="5" type="ORF">AB4Y30_08100</name>
</gene>
<evidence type="ECO:0000259" key="4">
    <source>
        <dbReference type="Pfam" id="PF00496"/>
    </source>
</evidence>
<reference evidence="5" key="1">
    <citation type="submission" date="2024-07" db="EMBL/GenBank/DDBJ databases">
        <title>Halotolerant mesophilic bacterium Ornithinibacillus sp. 4-3, sp. nov., isolated from soil.</title>
        <authorList>
            <person name="Sidarenka A.V."/>
            <person name="Guliayeva D.E."/>
            <person name="Leanovich S.I."/>
            <person name="Hileuskaya K.S."/>
            <person name="Akhremchuk A.E."/>
            <person name="Sikolenko M.A."/>
            <person name="Valentovich L.N."/>
        </authorList>
    </citation>
    <scope>NUCLEOTIDE SEQUENCE</scope>
    <source>
        <strain evidence="5">4-3</strain>
    </source>
</reference>
<dbReference type="RefSeq" id="WP_368654975.1">
    <property type="nucleotide sequence ID" value="NZ_CP162599.1"/>
</dbReference>
<dbReference type="GO" id="GO:0042597">
    <property type="term" value="C:periplasmic space"/>
    <property type="evidence" value="ECO:0007669"/>
    <property type="project" value="UniProtKB-ARBA"/>
</dbReference>
<dbReference type="PANTHER" id="PTHR30290:SF38">
    <property type="entry name" value="D,D-DIPEPTIDE-BINDING PERIPLASMIC PROTEIN DDPA-RELATED"/>
    <property type="match status" value="1"/>
</dbReference>
<evidence type="ECO:0000256" key="2">
    <source>
        <dbReference type="SAM" id="MobiDB-lite"/>
    </source>
</evidence>
<dbReference type="PANTHER" id="PTHR30290">
    <property type="entry name" value="PERIPLASMIC BINDING COMPONENT OF ABC TRANSPORTER"/>
    <property type="match status" value="1"/>
</dbReference>
<dbReference type="Gene3D" id="3.90.76.10">
    <property type="entry name" value="Dipeptide-binding Protein, Domain 1"/>
    <property type="match status" value="1"/>
</dbReference>
<accession>A0AB39HVS7</accession>
<feature type="compositionally biased region" description="Low complexity" evidence="2">
    <location>
        <begin position="25"/>
        <end position="40"/>
    </location>
</feature>
<dbReference type="GO" id="GO:1904680">
    <property type="term" value="F:peptide transmembrane transporter activity"/>
    <property type="evidence" value="ECO:0007669"/>
    <property type="project" value="TreeGrafter"/>
</dbReference>
<feature type="domain" description="Solute-binding protein family 5" evidence="4">
    <location>
        <begin position="88"/>
        <end position="432"/>
    </location>
</feature>
<dbReference type="EMBL" id="CP162599">
    <property type="protein sequence ID" value="XDK34301.1"/>
    <property type="molecule type" value="Genomic_DNA"/>
</dbReference>
<dbReference type="PIRSF" id="PIRSF002741">
    <property type="entry name" value="MppA"/>
    <property type="match status" value="1"/>
</dbReference>
<dbReference type="GO" id="GO:0043190">
    <property type="term" value="C:ATP-binding cassette (ABC) transporter complex"/>
    <property type="evidence" value="ECO:0007669"/>
    <property type="project" value="InterPro"/>
</dbReference>
<feature type="region of interest" description="Disordered" evidence="2">
    <location>
        <begin position="25"/>
        <end position="63"/>
    </location>
</feature>
<evidence type="ECO:0000256" key="1">
    <source>
        <dbReference type="ARBA" id="ARBA00022729"/>
    </source>
</evidence>
<dbReference type="Gene3D" id="3.10.105.10">
    <property type="entry name" value="Dipeptide-binding Protein, Domain 3"/>
    <property type="match status" value="1"/>
</dbReference>
<feature type="chain" id="PRO_5044277586" evidence="3">
    <location>
        <begin position="25"/>
        <end position="531"/>
    </location>
</feature>